<evidence type="ECO:0000259" key="1">
    <source>
        <dbReference type="Pfam" id="PF01872"/>
    </source>
</evidence>
<dbReference type="Proteomes" id="UP000635565">
    <property type="component" value="Unassembled WGS sequence"/>
</dbReference>
<dbReference type="Pfam" id="PF01872">
    <property type="entry name" value="RibD_C"/>
    <property type="match status" value="1"/>
</dbReference>
<keyword evidence="3" id="KW-1185">Reference proteome</keyword>
<protein>
    <recommendedName>
        <fullName evidence="1">Bacterial bifunctional deaminase-reductase C-terminal domain-containing protein</fullName>
    </recommendedName>
</protein>
<dbReference type="InterPro" id="IPR024072">
    <property type="entry name" value="DHFR-like_dom_sf"/>
</dbReference>
<gene>
    <name evidence="2" type="ORF">KSZ_05390</name>
</gene>
<dbReference type="EMBL" id="BNJJ01000002">
    <property type="protein sequence ID" value="GHO82533.1"/>
    <property type="molecule type" value="Genomic_DNA"/>
</dbReference>
<dbReference type="InterPro" id="IPR002734">
    <property type="entry name" value="RibDG_C"/>
</dbReference>
<name>A0ABQ3VAU0_9CHLR</name>
<dbReference type="Gene3D" id="3.40.430.10">
    <property type="entry name" value="Dihydrofolate Reductase, subunit A"/>
    <property type="match status" value="1"/>
</dbReference>
<evidence type="ECO:0000313" key="2">
    <source>
        <dbReference type="EMBL" id="GHO82533.1"/>
    </source>
</evidence>
<reference evidence="2 3" key="1">
    <citation type="journal article" date="2021" name="Int. J. Syst. Evol. Microbiol.">
        <title>Reticulibacter mediterranei gen. nov., sp. nov., within the new family Reticulibacteraceae fam. nov., and Ktedonospora formicarum gen. nov., sp. nov., Ktedonobacter robiniae sp. nov., Dictyobacter formicarum sp. nov. and Dictyobacter arantiisoli sp. nov., belonging to the class Ktedonobacteria.</title>
        <authorList>
            <person name="Yabe S."/>
            <person name="Zheng Y."/>
            <person name="Wang C.M."/>
            <person name="Sakai Y."/>
            <person name="Abe K."/>
            <person name="Yokota A."/>
            <person name="Donadio S."/>
            <person name="Cavaletti L."/>
            <person name="Monciardini P."/>
        </authorList>
    </citation>
    <scope>NUCLEOTIDE SEQUENCE [LARGE SCALE GENOMIC DNA]</scope>
    <source>
        <strain evidence="2 3">SOSP1-9</strain>
    </source>
</reference>
<evidence type="ECO:0000313" key="3">
    <source>
        <dbReference type="Proteomes" id="UP000635565"/>
    </source>
</evidence>
<comment type="caution">
    <text evidence="2">The sequence shown here is derived from an EMBL/GenBank/DDBJ whole genome shotgun (WGS) entry which is preliminary data.</text>
</comment>
<sequence>MFVLTHHAPDDDEDETITFLSDDIRSAGATGLRATEGKNLLIIGASLACQCLEAGLIDEILVHVAPILLGDGVRFFARKAGEQVA</sequence>
<organism evidence="2 3">
    <name type="scientific">Dictyobacter formicarum</name>
    <dbReference type="NCBI Taxonomy" id="2778368"/>
    <lineage>
        <taxon>Bacteria</taxon>
        <taxon>Bacillati</taxon>
        <taxon>Chloroflexota</taxon>
        <taxon>Ktedonobacteria</taxon>
        <taxon>Ktedonobacterales</taxon>
        <taxon>Dictyobacteraceae</taxon>
        <taxon>Dictyobacter</taxon>
    </lineage>
</organism>
<proteinExistence type="predicted"/>
<accession>A0ABQ3VAU0</accession>
<feature type="domain" description="Bacterial bifunctional deaminase-reductase C-terminal" evidence="1">
    <location>
        <begin position="32"/>
        <end position="77"/>
    </location>
</feature>
<dbReference type="SUPFAM" id="SSF53597">
    <property type="entry name" value="Dihydrofolate reductase-like"/>
    <property type="match status" value="1"/>
</dbReference>